<protein>
    <recommendedName>
        <fullName evidence="2">DUF4746 domain-containing protein</fullName>
    </recommendedName>
</protein>
<feature type="region of interest" description="Disordered" evidence="1">
    <location>
        <begin position="132"/>
        <end position="153"/>
    </location>
</feature>
<reference evidence="3" key="1">
    <citation type="submission" date="2022-01" db="EMBL/GenBank/DDBJ databases">
        <authorList>
            <person name="King R."/>
        </authorList>
    </citation>
    <scope>NUCLEOTIDE SEQUENCE</scope>
</reference>
<sequence length="588" mass="67333">MARKGQAVFQLEINSDEEWKLLLAKPGLIVNDVFSEWCGPCTSMMSTIKKTKVEVNSDFLIFTMANADKIEDLERFRGSSEPIWIFIASYQLLRVVYGCNSPMLIGVIMKEFENEMACIEGTAKRISRSLKELTPEEEQKQSEKMKKKLKEEEEKKKDIEQQWDKIRHRYYERVARYITNLSVVVFFPHTVEVIEGGKEICPPSNRLMGQYDVAHMNIKDQLEVQLTKETIPKLFYNSGVLFPRILLRSLEKRPVIATLLAEFETRELELKTSSMIRLEAIEHLDEAETRVANLAYGESMNPLDPTAGSPCAEFMFYTPNGTAVPPFWTPREHVSKSAAIEVLFPAIVEALEVKMDPLPPSSYVVIFEARRAREVLDTALQFASNVMHVGFFDSENPDEAEMICQTVHEYERLPKAQRLGLKMVLALERTSSDPMLILASMGPLYISPDVRQGLKEVETFFPPMVDKVAEPDPWGPPPEDGGVEEELEEEMEEEGSEEFSEEMDLDEDELRQSSMRPDDTEMVADEGPRPSAASVTKEEAEGEKQPEEKGKEEEKKEENKEENKEDKKEDKEKEDKEKDDTEKEDKIE</sequence>
<feature type="domain" description="DUF4746" evidence="2">
    <location>
        <begin position="322"/>
        <end position="467"/>
    </location>
</feature>
<dbReference type="PANTHER" id="PTHR46135">
    <property type="entry name" value="NME/NM23 FAMILY MEMBER 8"/>
    <property type="match status" value="1"/>
</dbReference>
<proteinExistence type="predicted"/>
<feature type="region of interest" description="Disordered" evidence="1">
    <location>
        <begin position="466"/>
        <end position="588"/>
    </location>
</feature>
<dbReference type="PANTHER" id="PTHR46135:SF3">
    <property type="entry name" value="NME_NM23 FAMILY MEMBER 8"/>
    <property type="match status" value="1"/>
</dbReference>
<evidence type="ECO:0000313" key="4">
    <source>
        <dbReference type="Proteomes" id="UP001152798"/>
    </source>
</evidence>
<accession>A0A9P0HA11</accession>
<name>A0A9P0HA11_NEZVI</name>
<dbReference type="AlphaFoldDB" id="A0A9P0HA11"/>
<dbReference type="SUPFAM" id="SSF52833">
    <property type="entry name" value="Thioredoxin-like"/>
    <property type="match status" value="1"/>
</dbReference>
<dbReference type="InterPro" id="IPR031827">
    <property type="entry name" value="DUF4746"/>
</dbReference>
<dbReference type="Gene3D" id="3.40.30.10">
    <property type="entry name" value="Glutaredoxin"/>
    <property type="match status" value="1"/>
</dbReference>
<dbReference type="InterPro" id="IPR036249">
    <property type="entry name" value="Thioredoxin-like_sf"/>
</dbReference>
<keyword evidence="4" id="KW-1185">Reference proteome</keyword>
<evidence type="ECO:0000313" key="3">
    <source>
        <dbReference type="EMBL" id="CAH1398176.1"/>
    </source>
</evidence>
<evidence type="ECO:0000259" key="2">
    <source>
        <dbReference type="Pfam" id="PF15928"/>
    </source>
</evidence>
<feature type="compositionally biased region" description="Basic and acidic residues" evidence="1">
    <location>
        <begin position="536"/>
        <end position="588"/>
    </location>
</feature>
<dbReference type="EMBL" id="OV725080">
    <property type="protein sequence ID" value="CAH1398176.1"/>
    <property type="molecule type" value="Genomic_DNA"/>
</dbReference>
<evidence type="ECO:0000256" key="1">
    <source>
        <dbReference type="SAM" id="MobiDB-lite"/>
    </source>
</evidence>
<gene>
    <name evidence="3" type="ORF">NEZAVI_LOCUS7874</name>
</gene>
<dbReference type="OrthoDB" id="10263751at2759"/>
<dbReference type="InterPro" id="IPR051766">
    <property type="entry name" value="TXND_domain-containing"/>
</dbReference>
<dbReference type="Proteomes" id="UP001152798">
    <property type="component" value="Chromosome 4"/>
</dbReference>
<feature type="compositionally biased region" description="Acidic residues" evidence="1">
    <location>
        <begin position="481"/>
        <end position="509"/>
    </location>
</feature>
<organism evidence="3 4">
    <name type="scientific">Nezara viridula</name>
    <name type="common">Southern green stink bug</name>
    <name type="synonym">Cimex viridulus</name>
    <dbReference type="NCBI Taxonomy" id="85310"/>
    <lineage>
        <taxon>Eukaryota</taxon>
        <taxon>Metazoa</taxon>
        <taxon>Ecdysozoa</taxon>
        <taxon>Arthropoda</taxon>
        <taxon>Hexapoda</taxon>
        <taxon>Insecta</taxon>
        <taxon>Pterygota</taxon>
        <taxon>Neoptera</taxon>
        <taxon>Paraneoptera</taxon>
        <taxon>Hemiptera</taxon>
        <taxon>Heteroptera</taxon>
        <taxon>Panheteroptera</taxon>
        <taxon>Pentatomomorpha</taxon>
        <taxon>Pentatomoidea</taxon>
        <taxon>Pentatomidae</taxon>
        <taxon>Pentatominae</taxon>
        <taxon>Nezara</taxon>
    </lineage>
</organism>
<dbReference type="Pfam" id="PF15928">
    <property type="entry name" value="DUF4746"/>
    <property type="match status" value="1"/>
</dbReference>